<evidence type="ECO:0000313" key="7">
    <source>
        <dbReference type="EMBL" id="ORY82146.1"/>
    </source>
</evidence>
<dbReference type="GO" id="GO:0016592">
    <property type="term" value="C:mediator complex"/>
    <property type="evidence" value="ECO:0007669"/>
    <property type="project" value="InterPro"/>
</dbReference>
<evidence type="ECO:0000256" key="3">
    <source>
        <dbReference type="ARBA" id="ARBA00023015"/>
    </source>
</evidence>
<feature type="non-terminal residue" evidence="7">
    <location>
        <position position="1"/>
    </location>
</feature>
<proteinExistence type="inferred from homology"/>
<comment type="subunit">
    <text evidence="6">Component of the Mediator complex.</text>
</comment>
<name>A0A1Y2FFS8_PROLT</name>
<keyword evidence="5 6" id="KW-0539">Nucleus</keyword>
<dbReference type="GO" id="GO:0003712">
    <property type="term" value="F:transcription coregulator activity"/>
    <property type="evidence" value="ECO:0007669"/>
    <property type="project" value="InterPro"/>
</dbReference>
<organism evidence="7 8">
    <name type="scientific">Protomyces lactucae-debilis</name>
    <dbReference type="NCBI Taxonomy" id="2754530"/>
    <lineage>
        <taxon>Eukaryota</taxon>
        <taxon>Fungi</taxon>
        <taxon>Dikarya</taxon>
        <taxon>Ascomycota</taxon>
        <taxon>Taphrinomycotina</taxon>
        <taxon>Taphrinomycetes</taxon>
        <taxon>Taphrinales</taxon>
        <taxon>Protomycetaceae</taxon>
        <taxon>Protomyces</taxon>
    </lineage>
</organism>
<dbReference type="AlphaFoldDB" id="A0A1Y2FFS8"/>
<protein>
    <recommendedName>
        <fullName evidence="6">Mediator of RNA polymerase II transcription subunit 10</fullName>
    </recommendedName>
    <alternativeName>
        <fullName evidence="6">Mediator complex subunit 10</fullName>
    </alternativeName>
</protein>
<dbReference type="OrthoDB" id="337270at2759"/>
<comment type="caution">
    <text evidence="7">The sequence shown here is derived from an EMBL/GenBank/DDBJ whole genome shotgun (WGS) entry which is preliminary data.</text>
</comment>
<sequence length="115" mass="13275">LLEKLRDVTALFYELELRASDFGASSSNDQLFERINDLVSKYAELDDLQKAVDIDIPQDVLEYIEAGRNPTVYTRQFSEAVVRDNQYLNGKLQGYEDFASCLLDELQRQFPETKT</sequence>
<dbReference type="OMA" id="QYQRAKM"/>
<reference evidence="7 8" key="1">
    <citation type="submission" date="2016-07" db="EMBL/GenBank/DDBJ databases">
        <title>Pervasive Adenine N6-methylation of Active Genes in Fungi.</title>
        <authorList>
            <consortium name="DOE Joint Genome Institute"/>
            <person name="Mondo S.J."/>
            <person name="Dannebaum R.O."/>
            <person name="Kuo R.C."/>
            <person name="Labutti K."/>
            <person name="Haridas S."/>
            <person name="Kuo A."/>
            <person name="Salamov A."/>
            <person name="Ahrendt S.R."/>
            <person name="Lipzen A."/>
            <person name="Sullivan W."/>
            <person name="Andreopoulos W.B."/>
            <person name="Clum A."/>
            <person name="Lindquist E."/>
            <person name="Daum C."/>
            <person name="Ramamoorthy G.K."/>
            <person name="Gryganskyi A."/>
            <person name="Culley D."/>
            <person name="Magnuson J.K."/>
            <person name="James T.Y."/>
            <person name="O'Malley M.A."/>
            <person name="Stajich J.E."/>
            <person name="Spatafora J.W."/>
            <person name="Visel A."/>
            <person name="Grigoriev I.V."/>
        </authorList>
    </citation>
    <scope>NUCLEOTIDE SEQUENCE [LARGE SCALE GENOMIC DNA]</scope>
    <source>
        <strain evidence="7 8">12-1054</strain>
    </source>
</reference>
<comment type="function">
    <text evidence="6">Component of the Mediator complex, a coactivator involved in the regulated transcription of nearly all RNA polymerase II-dependent genes. Mediator functions as a bridge to convey information from gene-specific regulatory proteins to the basal RNA polymerase II transcription machinery. Mediator is recruited to promoters by direct interactions with regulatory proteins and serves as a scaffold for the assembly of a functional preinitiation complex with RNA polymerase II and the general transcription factors.</text>
</comment>
<evidence type="ECO:0000313" key="8">
    <source>
        <dbReference type="Proteomes" id="UP000193685"/>
    </source>
</evidence>
<evidence type="ECO:0000256" key="6">
    <source>
        <dbReference type="RuleBase" id="RU364146"/>
    </source>
</evidence>
<accession>A0A1Y2FFS8</accession>
<keyword evidence="8" id="KW-1185">Reference proteome</keyword>
<dbReference type="STRING" id="56484.A0A1Y2FFS8"/>
<evidence type="ECO:0000256" key="4">
    <source>
        <dbReference type="ARBA" id="ARBA00023163"/>
    </source>
</evidence>
<dbReference type="Proteomes" id="UP000193685">
    <property type="component" value="Unassembled WGS sequence"/>
</dbReference>
<comment type="similarity">
    <text evidence="2 6">Belongs to the Mediator complex subunit 10 family.</text>
</comment>
<dbReference type="GO" id="GO:0006357">
    <property type="term" value="P:regulation of transcription by RNA polymerase II"/>
    <property type="evidence" value="ECO:0007669"/>
    <property type="project" value="InterPro"/>
</dbReference>
<evidence type="ECO:0000256" key="2">
    <source>
        <dbReference type="ARBA" id="ARBA00005389"/>
    </source>
</evidence>
<dbReference type="EMBL" id="MCFI01000010">
    <property type="protein sequence ID" value="ORY82146.1"/>
    <property type="molecule type" value="Genomic_DNA"/>
</dbReference>
<gene>
    <name evidence="6" type="primary">MED10</name>
    <name evidence="7" type="ORF">BCR37DRAFT_334666</name>
</gene>
<evidence type="ECO:0000256" key="1">
    <source>
        <dbReference type="ARBA" id="ARBA00004123"/>
    </source>
</evidence>
<keyword evidence="3 6" id="KW-0805">Transcription regulation</keyword>
<feature type="non-terminal residue" evidence="7">
    <location>
        <position position="115"/>
    </location>
</feature>
<evidence type="ECO:0000256" key="5">
    <source>
        <dbReference type="ARBA" id="ARBA00023242"/>
    </source>
</evidence>
<keyword evidence="6" id="KW-0010">Activator</keyword>
<dbReference type="Pfam" id="PF09748">
    <property type="entry name" value="Med10"/>
    <property type="match status" value="1"/>
</dbReference>
<comment type="subcellular location">
    <subcellularLocation>
        <location evidence="1 6">Nucleus</location>
    </subcellularLocation>
</comment>
<keyword evidence="4 6" id="KW-0804">Transcription</keyword>
<dbReference type="InterPro" id="IPR019145">
    <property type="entry name" value="Mediator_Med10"/>
</dbReference>